<dbReference type="PROSITE" id="PS50966">
    <property type="entry name" value="ZF_SWIM"/>
    <property type="match status" value="1"/>
</dbReference>
<organism evidence="3 4">
    <name type="scientific">Trichonephila clavipes</name>
    <name type="common">Golden silk orbweaver</name>
    <name type="synonym">Nephila clavipes</name>
    <dbReference type="NCBI Taxonomy" id="2585209"/>
    <lineage>
        <taxon>Eukaryota</taxon>
        <taxon>Metazoa</taxon>
        <taxon>Ecdysozoa</taxon>
        <taxon>Arthropoda</taxon>
        <taxon>Chelicerata</taxon>
        <taxon>Arachnida</taxon>
        <taxon>Araneae</taxon>
        <taxon>Araneomorphae</taxon>
        <taxon>Entelegynae</taxon>
        <taxon>Araneoidea</taxon>
        <taxon>Nephilidae</taxon>
        <taxon>Trichonephila</taxon>
    </lineage>
</organism>
<gene>
    <name evidence="3" type="ORF">TNCV_1074231</name>
</gene>
<comment type="caution">
    <text evidence="3">The sequence shown here is derived from an EMBL/GenBank/DDBJ whole genome shotgun (WGS) entry which is preliminary data.</text>
</comment>
<keyword evidence="1" id="KW-0479">Metal-binding</keyword>
<keyword evidence="1" id="KW-0863">Zinc-finger</keyword>
<sequence>MAHSIGSKPLLLKNFNLHEILNYSAKFSSATGNRSVAANISKGLKLFGDKFVSKISFTEPDFLRNDDFFIQGFVKAEMKKKVTYKPSVQIRTTCQVISATCTCPAGGTPAFCKHVFAFLHAINDYIAKKLYEALNFFRSHFFI</sequence>
<evidence type="ECO:0000313" key="4">
    <source>
        <dbReference type="Proteomes" id="UP000887159"/>
    </source>
</evidence>
<name>A0A8X6T3B9_TRICX</name>
<evidence type="ECO:0000259" key="2">
    <source>
        <dbReference type="PROSITE" id="PS50966"/>
    </source>
</evidence>
<dbReference type="EMBL" id="BMAU01021346">
    <property type="protein sequence ID" value="GFY17688.1"/>
    <property type="molecule type" value="Genomic_DNA"/>
</dbReference>
<dbReference type="Proteomes" id="UP000887159">
    <property type="component" value="Unassembled WGS sequence"/>
</dbReference>
<keyword evidence="4" id="KW-1185">Reference proteome</keyword>
<dbReference type="AlphaFoldDB" id="A0A8X6T3B9"/>
<evidence type="ECO:0000313" key="3">
    <source>
        <dbReference type="EMBL" id="GFY17688.1"/>
    </source>
</evidence>
<evidence type="ECO:0000256" key="1">
    <source>
        <dbReference type="PROSITE-ProRule" id="PRU00325"/>
    </source>
</evidence>
<keyword evidence="1" id="KW-0862">Zinc</keyword>
<dbReference type="InterPro" id="IPR007527">
    <property type="entry name" value="Znf_SWIM"/>
</dbReference>
<proteinExistence type="predicted"/>
<feature type="domain" description="SWIM-type" evidence="2">
    <location>
        <begin position="86"/>
        <end position="123"/>
    </location>
</feature>
<accession>A0A8X6T3B9</accession>
<protein>
    <recommendedName>
        <fullName evidence="2">SWIM-type domain-containing protein</fullName>
    </recommendedName>
</protein>
<dbReference type="GO" id="GO:0008270">
    <property type="term" value="F:zinc ion binding"/>
    <property type="evidence" value="ECO:0007669"/>
    <property type="project" value="UniProtKB-KW"/>
</dbReference>
<reference evidence="3" key="1">
    <citation type="submission" date="2020-08" db="EMBL/GenBank/DDBJ databases">
        <title>Multicomponent nature underlies the extraordinary mechanical properties of spider dragline silk.</title>
        <authorList>
            <person name="Kono N."/>
            <person name="Nakamura H."/>
            <person name="Mori M."/>
            <person name="Yoshida Y."/>
            <person name="Ohtoshi R."/>
            <person name="Malay A.D."/>
            <person name="Moran D.A.P."/>
            <person name="Tomita M."/>
            <person name="Numata K."/>
            <person name="Arakawa K."/>
        </authorList>
    </citation>
    <scope>NUCLEOTIDE SEQUENCE</scope>
</reference>